<keyword evidence="8" id="KW-1185">Reference proteome</keyword>
<dbReference type="InterPro" id="IPR008758">
    <property type="entry name" value="Peptidase_S28"/>
</dbReference>
<proteinExistence type="inferred from homology"/>
<dbReference type="Proteomes" id="UP000269721">
    <property type="component" value="Unassembled WGS sequence"/>
</dbReference>
<dbReference type="AlphaFoldDB" id="A0A4P9W7L2"/>
<keyword evidence="7" id="KW-0121">Carboxypeptidase</keyword>
<dbReference type="InterPro" id="IPR029058">
    <property type="entry name" value="AB_hydrolase_fold"/>
</dbReference>
<keyword evidence="2" id="KW-0645">Protease</keyword>
<evidence type="ECO:0000256" key="5">
    <source>
        <dbReference type="ARBA" id="ARBA00023180"/>
    </source>
</evidence>
<protein>
    <submittedName>
        <fullName evidence="7">Serine carboxypeptidase S28-domain-containing protein</fullName>
    </submittedName>
</protein>
<dbReference type="GO" id="GO:0070008">
    <property type="term" value="F:serine-type exopeptidase activity"/>
    <property type="evidence" value="ECO:0007669"/>
    <property type="project" value="InterPro"/>
</dbReference>
<dbReference type="GO" id="GO:0006508">
    <property type="term" value="P:proteolysis"/>
    <property type="evidence" value="ECO:0007669"/>
    <property type="project" value="UniProtKB-KW"/>
</dbReference>
<feature type="signal peptide" evidence="6">
    <location>
        <begin position="1"/>
        <end position="18"/>
    </location>
</feature>
<dbReference type="PANTHER" id="PTHR11010">
    <property type="entry name" value="PROTEASE S28 PRO-X CARBOXYPEPTIDASE-RELATED"/>
    <property type="match status" value="1"/>
</dbReference>
<dbReference type="Gene3D" id="3.40.50.1820">
    <property type="entry name" value="alpha/beta hydrolase"/>
    <property type="match status" value="1"/>
</dbReference>
<gene>
    <name evidence="7" type="ORF">BDK51DRAFT_30200</name>
</gene>
<accession>A0A4P9W7L2</accession>
<feature type="chain" id="PRO_5020990837" evidence="6">
    <location>
        <begin position="19"/>
        <end position="175"/>
    </location>
</feature>
<evidence type="ECO:0000313" key="8">
    <source>
        <dbReference type="Proteomes" id="UP000269721"/>
    </source>
</evidence>
<organism evidence="7 8">
    <name type="scientific">Blyttiomyces helicus</name>
    <dbReference type="NCBI Taxonomy" id="388810"/>
    <lineage>
        <taxon>Eukaryota</taxon>
        <taxon>Fungi</taxon>
        <taxon>Fungi incertae sedis</taxon>
        <taxon>Chytridiomycota</taxon>
        <taxon>Chytridiomycota incertae sedis</taxon>
        <taxon>Chytridiomycetes</taxon>
        <taxon>Chytridiomycetes incertae sedis</taxon>
        <taxon>Blyttiomyces</taxon>
    </lineage>
</organism>
<dbReference type="Pfam" id="PF05577">
    <property type="entry name" value="Peptidase_S28"/>
    <property type="match status" value="1"/>
</dbReference>
<sequence length="175" mass="19645">MHLIKVLAMALLAPSVLANFGFQYSEQKRVRTQKRLKLEDIRAKNPTPRVDIMEPQYYKQAVSHFDASTHGTFKQLYFVNPAYYKPGGPIILYIAGEGPLSPDGSDIDAGVIFNDIAQQNSGLLVVLEHRYYGVSIPVPDFTTPNLRYLTIEEAVEDFNTFAQNVPLLVDINGKK</sequence>
<evidence type="ECO:0000256" key="2">
    <source>
        <dbReference type="ARBA" id="ARBA00022670"/>
    </source>
</evidence>
<name>A0A4P9W7L2_9FUNG</name>
<feature type="non-terminal residue" evidence="7">
    <location>
        <position position="175"/>
    </location>
</feature>
<keyword evidence="4" id="KW-0378">Hydrolase</keyword>
<dbReference type="GO" id="GO:0004180">
    <property type="term" value="F:carboxypeptidase activity"/>
    <property type="evidence" value="ECO:0007669"/>
    <property type="project" value="UniProtKB-KW"/>
</dbReference>
<dbReference type="PANTHER" id="PTHR11010:SF117">
    <property type="entry name" value="SERINE PROTEASE 16"/>
    <property type="match status" value="1"/>
</dbReference>
<comment type="similarity">
    <text evidence="1">Belongs to the peptidase S28 family.</text>
</comment>
<evidence type="ECO:0000256" key="3">
    <source>
        <dbReference type="ARBA" id="ARBA00022729"/>
    </source>
</evidence>
<evidence type="ECO:0000256" key="6">
    <source>
        <dbReference type="SAM" id="SignalP"/>
    </source>
</evidence>
<evidence type="ECO:0000313" key="7">
    <source>
        <dbReference type="EMBL" id="RKO87365.1"/>
    </source>
</evidence>
<reference evidence="8" key="1">
    <citation type="journal article" date="2018" name="Nat. Microbiol.">
        <title>Leveraging single-cell genomics to expand the fungal tree of life.</title>
        <authorList>
            <person name="Ahrendt S.R."/>
            <person name="Quandt C.A."/>
            <person name="Ciobanu D."/>
            <person name="Clum A."/>
            <person name="Salamov A."/>
            <person name="Andreopoulos B."/>
            <person name="Cheng J.F."/>
            <person name="Woyke T."/>
            <person name="Pelin A."/>
            <person name="Henrissat B."/>
            <person name="Reynolds N.K."/>
            <person name="Benny G.L."/>
            <person name="Smith M.E."/>
            <person name="James T.Y."/>
            <person name="Grigoriev I.V."/>
        </authorList>
    </citation>
    <scope>NUCLEOTIDE SEQUENCE [LARGE SCALE GENOMIC DNA]</scope>
</reference>
<evidence type="ECO:0000256" key="4">
    <source>
        <dbReference type="ARBA" id="ARBA00022801"/>
    </source>
</evidence>
<dbReference type="EMBL" id="KZ997475">
    <property type="protein sequence ID" value="RKO87365.1"/>
    <property type="molecule type" value="Genomic_DNA"/>
</dbReference>
<dbReference type="OrthoDB" id="1735038at2759"/>
<evidence type="ECO:0000256" key="1">
    <source>
        <dbReference type="ARBA" id="ARBA00011079"/>
    </source>
</evidence>
<dbReference type="GO" id="GO:0008239">
    <property type="term" value="F:dipeptidyl-peptidase activity"/>
    <property type="evidence" value="ECO:0007669"/>
    <property type="project" value="TreeGrafter"/>
</dbReference>
<keyword evidence="5" id="KW-0325">Glycoprotein</keyword>
<keyword evidence="3 6" id="KW-0732">Signal</keyword>